<dbReference type="EMBL" id="KB008103">
    <property type="protein sequence ID" value="ELR12782.1"/>
    <property type="molecule type" value="Genomic_DNA"/>
</dbReference>
<evidence type="ECO:0000256" key="1">
    <source>
        <dbReference type="SAM" id="SignalP"/>
    </source>
</evidence>
<feature type="signal peptide" evidence="1">
    <location>
        <begin position="1"/>
        <end position="25"/>
    </location>
</feature>
<dbReference type="Proteomes" id="UP000011083">
    <property type="component" value="Unassembled WGS sequence"/>
</dbReference>
<dbReference type="VEuPathDB" id="AmoebaDB:ACA1_093180"/>
<evidence type="ECO:0000313" key="3">
    <source>
        <dbReference type="Proteomes" id="UP000011083"/>
    </source>
</evidence>
<dbReference type="AlphaFoldDB" id="L8GIG6"/>
<accession>L8GIG6</accession>
<name>L8GIG6_ACACF</name>
<feature type="chain" id="PRO_5003990358" evidence="1">
    <location>
        <begin position="26"/>
        <end position="761"/>
    </location>
</feature>
<dbReference type="SUPFAM" id="SSF101898">
    <property type="entry name" value="NHL repeat"/>
    <property type="match status" value="1"/>
</dbReference>
<reference evidence="2 3" key="1">
    <citation type="journal article" date="2013" name="Genome Biol.">
        <title>Genome of Acanthamoeba castellanii highlights extensive lateral gene transfer and early evolution of tyrosine kinase signaling.</title>
        <authorList>
            <person name="Clarke M."/>
            <person name="Lohan A.J."/>
            <person name="Liu B."/>
            <person name="Lagkouvardos I."/>
            <person name="Roy S."/>
            <person name="Zafar N."/>
            <person name="Bertelli C."/>
            <person name="Schilde C."/>
            <person name="Kianianmomeni A."/>
            <person name="Burglin T.R."/>
            <person name="Frech C."/>
            <person name="Turcotte B."/>
            <person name="Kopec K.O."/>
            <person name="Synnott J.M."/>
            <person name="Choo C."/>
            <person name="Paponov I."/>
            <person name="Finkler A."/>
            <person name="Soon Heng Tan C."/>
            <person name="Hutchins A.P."/>
            <person name="Weinmeier T."/>
            <person name="Rattei T."/>
            <person name="Chu J.S."/>
            <person name="Gimenez G."/>
            <person name="Irimia M."/>
            <person name="Rigden D.J."/>
            <person name="Fitzpatrick D.A."/>
            <person name="Lorenzo-Morales J."/>
            <person name="Bateman A."/>
            <person name="Chiu C.H."/>
            <person name="Tang P."/>
            <person name="Hegemann P."/>
            <person name="Fromm H."/>
            <person name="Raoult D."/>
            <person name="Greub G."/>
            <person name="Miranda-Saavedra D."/>
            <person name="Chen N."/>
            <person name="Nash P."/>
            <person name="Ginger M.L."/>
            <person name="Horn M."/>
            <person name="Schaap P."/>
            <person name="Caler L."/>
            <person name="Loftus B."/>
        </authorList>
    </citation>
    <scope>NUCLEOTIDE SEQUENCE [LARGE SCALE GENOMIC DNA]</scope>
    <source>
        <strain evidence="2 3">Neff</strain>
    </source>
</reference>
<dbReference type="RefSeq" id="XP_004334795.1">
    <property type="nucleotide sequence ID" value="XM_004334747.1"/>
</dbReference>
<dbReference type="Gene3D" id="2.130.10.10">
    <property type="entry name" value="YVTN repeat-like/Quinoprotein amine dehydrogenase"/>
    <property type="match status" value="1"/>
</dbReference>
<sequence length="761" mass="83561">MGGSRSSPVFAFALLYFAFILSAAANGISPTSPFANAPPLMVKDVPFEQTTSKIFVFASSASASNNPNRDEIEITSAANAKINFNLPTGWDRLPFDAAFQVVSRPTGTDPASSFLILTKTHGAWTLDLPARGGVDGKASFKRVDAQLGLKVDATMRVTFHPTSIAKFAAASASGVFRCSLDGERCRFVAFNFGAVNAVEFATTSNDALWVGSERGLFFVSTLDGITYVNSTEGEGVVSLAVDHSNAAVWAGTQHKLVPAVVDAVPVSLTLDNEGRLWVPNDESITVIAPDLTATRVRGGDGLPVVNLTASALSPRSGAVWFGSKMGLLRHQAQAQGADPQDPAWRYFFGARWLPGQTFDQGQRVVSLAVSREAVGVDETAVVVTDGGLAVVRQETGWTLRRKADHYQAMVKPRHDRLGYADENSGLWTSMYLASQAFRYADPEVKREAWKNFEAMEFLYNVTGIRGLMARTVAQQNTLPKANWHFSSAYPGWVWQGDTSSDEVTGHMFVYPLVHDLLAETPSEKARALRLVNDTMSYIVDNGLYLIDVTGKPTRWGKWSPEYLNHNLTWTDQNGLNSLQIVSWLLSAYRLTGDPKFQHEINKLVEKHQYGINIINTKDVHPGDDNYSDDPVRSSLWNVVYLSASTFLSSSSLSSVDNMGSPESDTMGAAAWTLRRWPLSLVHWPVRNSQRLDLIWTEQANRFAGTDYRPPVLPWDEGALLLWNADPFEPDGGSGHSEQAPTPFLLPYWLARYYGLLSDAAQ</sequence>
<keyword evidence="3" id="KW-1185">Reference proteome</keyword>
<gene>
    <name evidence="2" type="ORF">ACA1_093180</name>
</gene>
<proteinExistence type="predicted"/>
<evidence type="ECO:0000313" key="2">
    <source>
        <dbReference type="EMBL" id="ELR12782.1"/>
    </source>
</evidence>
<dbReference type="OrthoDB" id="10029851at2759"/>
<dbReference type="InterPro" id="IPR015943">
    <property type="entry name" value="WD40/YVTN_repeat-like_dom_sf"/>
</dbReference>
<dbReference type="GeneID" id="14913473"/>
<dbReference type="OMA" id="SAHHITG"/>
<organism evidence="2 3">
    <name type="scientific">Acanthamoeba castellanii (strain ATCC 30010 / Neff)</name>
    <dbReference type="NCBI Taxonomy" id="1257118"/>
    <lineage>
        <taxon>Eukaryota</taxon>
        <taxon>Amoebozoa</taxon>
        <taxon>Discosea</taxon>
        <taxon>Longamoebia</taxon>
        <taxon>Centramoebida</taxon>
        <taxon>Acanthamoebidae</taxon>
        <taxon>Acanthamoeba</taxon>
    </lineage>
</organism>
<protein>
    <submittedName>
        <fullName evidence="2">Uncharacterized protein</fullName>
    </submittedName>
</protein>
<dbReference type="KEGG" id="acan:ACA1_093180"/>
<keyword evidence="1" id="KW-0732">Signal</keyword>